<keyword evidence="2" id="KW-1003">Cell membrane</keyword>
<evidence type="ECO:0000313" key="10">
    <source>
        <dbReference type="EMBL" id="SNZ05363.1"/>
    </source>
</evidence>
<feature type="domain" description="HAMP" evidence="9">
    <location>
        <begin position="331"/>
        <end position="384"/>
    </location>
</feature>
<dbReference type="InterPro" id="IPR004089">
    <property type="entry name" value="MCPsignal_dom"/>
</dbReference>
<dbReference type="InterPro" id="IPR004090">
    <property type="entry name" value="Chemotax_Me-accpt_rcpt"/>
</dbReference>
<dbReference type="InterPro" id="IPR013587">
    <property type="entry name" value="Nitrate/nitrite_sensing"/>
</dbReference>
<organism evidence="10 11">
    <name type="scientific">Cohaesibacter gelatinilyticus</name>
    <dbReference type="NCBI Taxonomy" id="372072"/>
    <lineage>
        <taxon>Bacteria</taxon>
        <taxon>Pseudomonadati</taxon>
        <taxon>Pseudomonadota</taxon>
        <taxon>Alphaproteobacteria</taxon>
        <taxon>Hyphomicrobiales</taxon>
        <taxon>Cohaesibacteraceae</taxon>
    </lineage>
</organism>
<dbReference type="EMBL" id="OBEL01000001">
    <property type="protein sequence ID" value="SNZ05363.1"/>
    <property type="molecule type" value="Genomic_DNA"/>
</dbReference>
<dbReference type="GO" id="GO:0006935">
    <property type="term" value="P:chemotaxis"/>
    <property type="evidence" value="ECO:0007669"/>
    <property type="project" value="InterPro"/>
</dbReference>
<dbReference type="Pfam" id="PF00672">
    <property type="entry name" value="HAMP"/>
    <property type="match status" value="1"/>
</dbReference>
<dbReference type="PANTHER" id="PTHR32089:SF112">
    <property type="entry name" value="LYSOZYME-LIKE PROTEIN-RELATED"/>
    <property type="match status" value="1"/>
</dbReference>
<protein>
    <submittedName>
        <fullName evidence="10">Methyl-accepting chemotaxis protein</fullName>
    </submittedName>
</protein>
<evidence type="ECO:0000256" key="5">
    <source>
        <dbReference type="PROSITE-ProRule" id="PRU00284"/>
    </source>
</evidence>
<proteinExistence type="inferred from homology"/>
<comment type="subcellular location">
    <subcellularLocation>
        <location evidence="1">Cell inner membrane</location>
        <topology evidence="1">Multi-pass membrane protein</topology>
    </subcellularLocation>
</comment>
<dbReference type="Pfam" id="PF00015">
    <property type="entry name" value="MCPsignal"/>
    <property type="match status" value="1"/>
</dbReference>
<feature type="domain" description="Methyl-accepting transducer" evidence="7">
    <location>
        <begin position="424"/>
        <end position="660"/>
    </location>
</feature>
<dbReference type="CDD" id="cd06225">
    <property type="entry name" value="HAMP"/>
    <property type="match status" value="1"/>
</dbReference>
<dbReference type="PROSITE" id="PS50192">
    <property type="entry name" value="T_SNARE"/>
    <property type="match status" value="1"/>
</dbReference>
<dbReference type="SMART" id="SM00304">
    <property type="entry name" value="HAMP"/>
    <property type="match status" value="1"/>
</dbReference>
<evidence type="ECO:0000256" key="2">
    <source>
        <dbReference type="ARBA" id="ARBA00022519"/>
    </source>
</evidence>
<reference evidence="10 11" key="1">
    <citation type="submission" date="2017-09" db="EMBL/GenBank/DDBJ databases">
        <authorList>
            <person name="Ehlers B."/>
            <person name="Leendertz F.H."/>
        </authorList>
    </citation>
    <scope>NUCLEOTIDE SEQUENCE [LARGE SCALE GENOMIC DNA]</scope>
    <source>
        <strain evidence="10 11">DSM 18289</strain>
    </source>
</reference>
<evidence type="ECO:0000259" key="8">
    <source>
        <dbReference type="PROSITE" id="PS50192"/>
    </source>
</evidence>
<dbReference type="Gene3D" id="1.10.287.950">
    <property type="entry name" value="Methyl-accepting chemotaxis protein"/>
    <property type="match status" value="1"/>
</dbReference>
<dbReference type="Proteomes" id="UP000219439">
    <property type="component" value="Unassembled WGS sequence"/>
</dbReference>
<evidence type="ECO:0000313" key="11">
    <source>
        <dbReference type="Proteomes" id="UP000219439"/>
    </source>
</evidence>
<name>A0A285N8X4_9HYPH</name>
<dbReference type="PRINTS" id="PR00260">
    <property type="entry name" value="CHEMTRNSDUCR"/>
</dbReference>
<evidence type="ECO:0000259" key="7">
    <source>
        <dbReference type="PROSITE" id="PS50111"/>
    </source>
</evidence>
<sequence>MKLSITQKILAVFLAVLVPMMYFVVKDISTNSTRLSEAKMVSSVIEVAPSISAVVHELQKERGQSAVFIGSKGQKMTASLPVQHGDSDQAIKHMHTALANVSKEEADRQFLAQLDKAKSKLQDLDAIRNQVNGLNTSVPNMAKYYTVTIASLLNAIDQLGNLATDAEMASAIHNYSFFLWGKEMAGQERAMGGGGFGAGEFSQALYGKLLQLGAQQETLFNLARSNAPENLQSKMKDIFSKPIFTTVQDWREVAYAGPFGGSLEGHSGPEWFALATQRIDQLKVVEDAFAAEVVTEAQVSSSQAFNATVINLAVGMAALLLAMSTAFFVIRGMNRSVRSLVSDSKRLAAGDISASFDVARQSDELGEVARSVVVFRDNVREQKELQIQMDDEAAKREKRTRYIDDLISSFDCGVQNVLAKVDDNTSILGNSATELTDVATTTQQQASNATHASEEASNNVHSIAAATEELSSSVGEIHRQVDEAQSFISKASHMADNTTTKVQSLDLAVQSIGKVMTLIQDIAEQTNLLALNATIEAARAGEMGKGFAVVASEVKELANQTSKATEEIDRQISEVQSSTNEAVSAIEEIAEIMTKVDEFTAGIAASVNQQGQATNEISSNAQLAAGGTQGVTDNMSTVTQAVDQTSQSANDVQQASGELTDHVGNLRQEIATFLTKVKAA</sequence>
<accession>A0A285N8X4</accession>
<keyword evidence="6" id="KW-0812">Transmembrane</keyword>
<dbReference type="PROSITE" id="PS50111">
    <property type="entry name" value="CHEMOTAXIS_TRANSDUC_2"/>
    <property type="match status" value="1"/>
</dbReference>
<evidence type="ECO:0000256" key="1">
    <source>
        <dbReference type="ARBA" id="ARBA00004429"/>
    </source>
</evidence>
<dbReference type="GO" id="GO:0007165">
    <property type="term" value="P:signal transduction"/>
    <property type="evidence" value="ECO:0007669"/>
    <property type="project" value="UniProtKB-KW"/>
</dbReference>
<evidence type="ECO:0000256" key="3">
    <source>
        <dbReference type="ARBA" id="ARBA00023224"/>
    </source>
</evidence>
<dbReference type="PROSITE" id="PS50885">
    <property type="entry name" value="HAMP"/>
    <property type="match status" value="1"/>
</dbReference>
<comment type="similarity">
    <text evidence="4">Belongs to the methyl-accepting chemotaxis (MCP) protein family.</text>
</comment>
<keyword evidence="6" id="KW-1133">Transmembrane helix</keyword>
<dbReference type="AlphaFoldDB" id="A0A285N8X4"/>
<dbReference type="GO" id="GO:0004888">
    <property type="term" value="F:transmembrane signaling receptor activity"/>
    <property type="evidence" value="ECO:0007669"/>
    <property type="project" value="InterPro"/>
</dbReference>
<keyword evidence="3 5" id="KW-0807">Transducer</keyword>
<evidence type="ECO:0000259" key="9">
    <source>
        <dbReference type="PROSITE" id="PS50885"/>
    </source>
</evidence>
<dbReference type="InterPro" id="IPR003660">
    <property type="entry name" value="HAMP_dom"/>
</dbReference>
<dbReference type="PANTHER" id="PTHR32089">
    <property type="entry name" value="METHYL-ACCEPTING CHEMOTAXIS PROTEIN MCPB"/>
    <property type="match status" value="1"/>
</dbReference>
<evidence type="ECO:0000256" key="4">
    <source>
        <dbReference type="ARBA" id="ARBA00029447"/>
    </source>
</evidence>
<dbReference type="GO" id="GO:0005886">
    <property type="term" value="C:plasma membrane"/>
    <property type="evidence" value="ECO:0007669"/>
    <property type="project" value="UniProtKB-SubCell"/>
</dbReference>
<evidence type="ECO:0000256" key="6">
    <source>
        <dbReference type="SAM" id="Phobius"/>
    </source>
</evidence>
<keyword evidence="6" id="KW-0472">Membrane</keyword>
<feature type="transmembrane region" description="Helical" evidence="6">
    <location>
        <begin position="9"/>
        <end position="25"/>
    </location>
</feature>
<feature type="transmembrane region" description="Helical" evidence="6">
    <location>
        <begin position="309"/>
        <end position="330"/>
    </location>
</feature>
<dbReference type="RefSeq" id="WP_097151462.1">
    <property type="nucleotide sequence ID" value="NZ_OBEL01000001.1"/>
</dbReference>
<keyword evidence="2" id="KW-0997">Cell inner membrane</keyword>
<feature type="domain" description="T-SNARE coiled-coil homology" evidence="8">
    <location>
        <begin position="576"/>
        <end position="638"/>
    </location>
</feature>
<keyword evidence="11" id="KW-1185">Reference proteome</keyword>
<gene>
    <name evidence="10" type="ORF">SAMN06265368_0100</name>
</gene>
<dbReference type="SMART" id="SM00283">
    <property type="entry name" value="MA"/>
    <property type="match status" value="1"/>
</dbReference>
<dbReference type="Pfam" id="PF08376">
    <property type="entry name" value="NIT"/>
    <property type="match status" value="1"/>
</dbReference>
<dbReference type="Gene3D" id="6.10.340.10">
    <property type="match status" value="1"/>
</dbReference>
<dbReference type="InterPro" id="IPR000727">
    <property type="entry name" value="T_SNARE_dom"/>
</dbReference>
<dbReference type="OrthoDB" id="3378718at2"/>
<dbReference type="SUPFAM" id="SSF58104">
    <property type="entry name" value="Methyl-accepting chemotaxis protein (MCP) signaling domain"/>
    <property type="match status" value="1"/>
</dbReference>